<reference evidence="1 2" key="1">
    <citation type="submission" date="2015-09" db="EMBL/GenBank/DDBJ databases">
        <title>Draft genome sequence of Kouleothrix aurantiaca JCM 19913.</title>
        <authorList>
            <person name="Hemp J."/>
        </authorList>
    </citation>
    <scope>NUCLEOTIDE SEQUENCE [LARGE SCALE GENOMIC DNA]</scope>
    <source>
        <strain evidence="1 2">COM-B</strain>
    </source>
</reference>
<keyword evidence="2" id="KW-1185">Reference proteome</keyword>
<evidence type="ECO:0000313" key="2">
    <source>
        <dbReference type="Proteomes" id="UP000050509"/>
    </source>
</evidence>
<proteinExistence type="predicted"/>
<dbReference type="Proteomes" id="UP000050509">
    <property type="component" value="Unassembled WGS sequence"/>
</dbReference>
<accession>A0A0P9HH16</accession>
<dbReference type="EMBL" id="LJCR01000112">
    <property type="protein sequence ID" value="KPV54111.1"/>
    <property type="molecule type" value="Genomic_DNA"/>
</dbReference>
<dbReference type="InterPro" id="IPR027417">
    <property type="entry name" value="P-loop_NTPase"/>
</dbReference>
<dbReference type="Gene3D" id="3.40.50.300">
    <property type="entry name" value="P-loop containing nucleotide triphosphate hydrolases"/>
    <property type="match status" value="1"/>
</dbReference>
<evidence type="ECO:0000313" key="1">
    <source>
        <dbReference type="EMBL" id="KPV54111.1"/>
    </source>
</evidence>
<protein>
    <recommendedName>
        <fullName evidence="3">Terminase large subunit gp17-like C-terminal domain-containing protein</fullName>
    </recommendedName>
</protein>
<gene>
    <name evidence="1" type="ORF">SE17_05750</name>
</gene>
<sequence length="534" mass="59884">MKVDVRVLVRFLKRHISQDVLELLVANGVPLTGPTGLRRWVAEHDVEAFAKLYFPEEFELETPPIHQSFVADIEDVRRRALSGTPGRKLARAIPRGHAKTTFYSRLQPLHGFLYGWSPLTVLVGNNQTAAERLLKNIRDVLESNEAIAEDFGEVRGAVWQTDHIQHPNGQSIRAFGRGSGAVRGVSKPGQRPSLIIGDDLDDDQLVRSAVELEAATEWFDKAILALGDQVTFATSFVAVGTIIRSSSLLQHILDSHDFESVIEQGIQRFSDHPELWDQWREWYVGQAKLGSKPTTPDEDEFYQQHKEDMLAGTQVLWDRPDAFYHMQLYRLSRGDAAFFSEIQNQPGEAGGNLGKMPLIPLPTDLKEWQRLAALDPTIKGGKTNDKSAWVEAYFHRGRKEVIIAFCDAQQRSASQTVDAVVRHLRKSTQVKRYDGLWVESNAAGTLIADSIEQRVQAEGLGYAITQVHNSAPKDERIAILSDYAGRGQLFVADSIDPEFVQEWQGWPGYRWDDALDSASTIVMQLKKAGLLDLV</sequence>
<dbReference type="AlphaFoldDB" id="A0A0P9HH16"/>
<organism evidence="1 2">
    <name type="scientific">Kouleothrix aurantiaca</name>
    <dbReference type="NCBI Taxonomy" id="186479"/>
    <lineage>
        <taxon>Bacteria</taxon>
        <taxon>Bacillati</taxon>
        <taxon>Chloroflexota</taxon>
        <taxon>Chloroflexia</taxon>
        <taxon>Chloroflexales</taxon>
        <taxon>Roseiflexineae</taxon>
        <taxon>Roseiflexaceae</taxon>
        <taxon>Kouleothrix</taxon>
    </lineage>
</organism>
<evidence type="ECO:0008006" key="3">
    <source>
        <dbReference type="Google" id="ProtNLM"/>
    </source>
</evidence>
<comment type="caution">
    <text evidence="1">The sequence shown here is derived from an EMBL/GenBank/DDBJ whole genome shotgun (WGS) entry which is preliminary data.</text>
</comment>
<name>A0A0P9HH16_9CHLR</name>